<dbReference type="RefSeq" id="WP_169588507.1">
    <property type="nucleotide sequence ID" value="NZ_VCQU01000005.1"/>
</dbReference>
<gene>
    <name evidence="2" type="ORF">FGL95_15820</name>
</gene>
<organism evidence="2 3">
    <name type="scientific">Antrihabitans stalactiti</name>
    <dbReference type="NCBI Taxonomy" id="2584121"/>
    <lineage>
        <taxon>Bacteria</taxon>
        <taxon>Bacillati</taxon>
        <taxon>Actinomycetota</taxon>
        <taxon>Actinomycetes</taxon>
        <taxon>Mycobacteriales</taxon>
        <taxon>Nocardiaceae</taxon>
        <taxon>Antrihabitans</taxon>
    </lineage>
</organism>
<evidence type="ECO:0000259" key="1">
    <source>
        <dbReference type="Pfam" id="PF01494"/>
    </source>
</evidence>
<comment type="caution">
    <text evidence="2">The sequence shown here is derived from an EMBL/GenBank/DDBJ whole genome shotgun (WGS) entry which is preliminary data.</text>
</comment>
<dbReference type="GO" id="GO:0071949">
    <property type="term" value="F:FAD binding"/>
    <property type="evidence" value="ECO:0007669"/>
    <property type="project" value="InterPro"/>
</dbReference>
<protein>
    <submittedName>
        <fullName evidence="2">NAD(P)/FAD-dependent oxidoreductase</fullName>
    </submittedName>
</protein>
<dbReference type="InterPro" id="IPR002938">
    <property type="entry name" value="FAD-bd"/>
</dbReference>
<reference evidence="2 3" key="1">
    <citation type="submission" date="2019-05" db="EMBL/GenBank/DDBJ databases">
        <authorList>
            <person name="Lee S.D."/>
        </authorList>
    </citation>
    <scope>NUCLEOTIDE SEQUENCE [LARGE SCALE GENOMIC DNA]</scope>
    <source>
        <strain evidence="2 3">YC2-7</strain>
    </source>
</reference>
<evidence type="ECO:0000313" key="3">
    <source>
        <dbReference type="Proteomes" id="UP000535543"/>
    </source>
</evidence>
<dbReference type="Proteomes" id="UP000535543">
    <property type="component" value="Unassembled WGS sequence"/>
</dbReference>
<proteinExistence type="predicted"/>
<evidence type="ECO:0000313" key="2">
    <source>
        <dbReference type="EMBL" id="NMN96510.1"/>
    </source>
</evidence>
<accession>A0A848KJV3</accession>
<dbReference type="InterPro" id="IPR050407">
    <property type="entry name" value="Geranylgeranyl_reductase"/>
</dbReference>
<dbReference type="SUPFAM" id="SSF51905">
    <property type="entry name" value="FAD/NAD(P)-binding domain"/>
    <property type="match status" value="1"/>
</dbReference>
<dbReference type="PANTHER" id="PTHR42685">
    <property type="entry name" value="GERANYLGERANYL DIPHOSPHATE REDUCTASE"/>
    <property type="match status" value="1"/>
</dbReference>
<dbReference type="Gene3D" id="3.50.50.60">
    <property type="entry name" value="FAD/NAD(P)-binding domain"/>
    <property type="match status" value="1"/>
</dbReference>
<dbReference type="Pfam" id="PF01494">
    <property type="entry name" value="FAD_binding_3"/>
    <property type="match status" value="1"/>
</dbReference>
<dbReference type="InterPro" id="IPR036188">
    <property type="entry name" value="FAD/NAD-bd_sf"/>
</dbReference>
<dbReference type="PANTHER" id="PTHR42685:SF22">
    <property type="entry name" value="CONDITIONED MEDIUM FACTOR RECEPTOR 1"/>
    <property type="match status" value="1"/>
</dbReference>
<name>A0A848KJV3_9NOCA</name>
<reference evidence="2 3" key="2">
    <citation type="submission" date="2020-06" db="EMBL/GenBank/DDBJ databases">
        <title>Antribacter stalactiti gen. nov., sp. nov., a new member of the family Nacardiaceae isolated from a cave.</title>
        <authorList>
            <person name="Kim I.S."/>
        </authorList>
    </citation>
    <scope>NUCLEOTIDE SEQUENCE [LARGE SCALE GENOMIC DNA]</scope>
    <source>
        <strain evidence="2 3">YC2-7</strain>
    </source>
</reference>
<feature type="domain" description="FAD-binding" evidence="1">
    <location>
        <begin position="5"/>
        <end position="338"/>
    </location>
</feature>
<keyword evidence="3" id="KW-1185">Reference proteome</keyword>
<dbReference type="AlphaFoldDB" id="A0A848KJV3"/>
<dbReference type="EMBL" id="VCQU01000005">
    <property type="protein sequence ID" value="NMN96510.1"/>
    <property type="molecule type" value="Genomic_DNA"/>
</dbReference>
<sequence>MTNNEYDVIVVGARCAGSPTAMLLAKKGFRVLVVDRATFPSDTVSTHMIHAPGIAALQRWGLRDAVQASGCPAIERYSFDFGPITIAGRPRAVEGISAGFAPRRMVLDQILVDGADRAGAEVREGFSVEEFVIEDGVVVGIRGHGKDGVTVTERARIVIGADGRNSRLAKTVAPLQYSESPRLQCSYYTYWRDLPTDGFETVIRPYRGWAAIPTNDDLTMVVVGCPVAEMDAFRSDLEANYLKTFDLAPEFADRIAAATRVDRFAGAAVANYFRKPYGPGWALVGDAGYNKDSITAKGISDAFLDAERCAAALANHFDGGVAYDDAMAQYQRDRDTNALPIYEFTLQLATLEPPPLEMQQMLGAVAGNQDAEDDFVSITAGTVSPVEFFDPANIGRIMQAAA</sequence>
<dbReference type="PRINTS" id="PR00420">
    <property type="entry name" value="RNGMNOXGNASE"/>
</dbReference>